<dbReference type="PROSITE" id="PS51257">
    <property type="entry name" value="PROKAR_LIPOPROTEIN"/>
    <property type="match status" value="1"/>
</dbReference>
<proteinExistence type="predicted"/>
<dbReference type="AlphaFoldDB" id="A0A485LXU4"/>
<name>A0A485LXU4_9ZZZZ</name>
<evidence type="ECO:0000313" key="1">
    <source>
        <dbReference type="EMBL" id="VFU13465.1"/>
    </source>
</evidence>
<protein>
    <submittedName>
        <fullName evidence="1">Uncharacterized protein</fullName>
    </submittedName>
</protein>
<organism evidence="1">
    <name type="scientific">anaerobic digester metagenome</name>
    <dbReference type="NCBI Taxonomy" id="1263854"/>
    <lineage>
        <taxon>unclassified sequences</taxon>
        <taxon>metagenomes</taxon>
        <taxon>ecological metagenomes</taxon>
    </lineage>
</organism>
<reference evidence="1" key="1">
    <citation type="submission" date="2019-03" db="EMBL/GenBank/DDBJ databases">
        <authorList>
            <person name="Hao L."/>
        </authorList>
    </citation>
    <scope>NUCLEOTIDE SEQUENCE</scope>
</reference>
<sequence>MLKQHSIVSAVVVIACSLVLMGMSGLGTVAPQNGAASSFNARLMDTAGNEVEISAVTIDGKPLFQASLGKGKVRIPFENISRVAIKDKSACVNLIGSKDMCDLKINHLSRVYGNTPFGTYQISLKDVAWIEFSSSKQ</sequence>
<gene>
    <name evidence="1" type="ORF">SCFA_190019</name>
</gene>
<dbReference type="EMBL" id="CAADRM010000080">
    <property type="protein sequence ID" value="VFU13465.1"/>
    <property type="molecule type" value="Genomic_DNA"/>
</dbReference>
<accession>A0A485LXU4</accession>